<dbReference type="AlphaFoldDB" id="A0AAD5SJ59"/>
<dbReference type="SUPFAM" id="SSF51735">
    <property type="entry name" value="NAD(P)-binding Rossmann-fold domains"/>
    <property type="match status" value="1"/>
</dbReference>
<evidence type="ECO:0000313" key="3">
    <source>
        <dbReference type="Proteomes" id="UP001212841"/>
    </source>
</evidence>
<name>A0AAD5SJ59_9FUNG</name>
<dbReference type="InterPro" id="IPR020843">
    <property type="entry name" value="ER"/>
</dbReference>
<dbReference type="Proteomes" id="UP001212841">
    <property type="component" value="Unassembled WGS sequence"/>
</dbReference>
<dbReference type="InterPro" id="IPR036291">
    <property type="entry name" value="NAD(P)-bd_dom_sf"/>
</dbReference>
<evidence type="ECO:0000259" key="1">
    <source>
        <dbReference type="SMART" id="SM00829"/>
    </source>
</evidence>
<dbReference type="PANTHER" id="PTHR45348">
    <property type="entry name" value="HYPOTHETICAL OXIDOREDUCTASE (EUROFUNG)"/>
    <property type="match status" value="1"/>
</dbReference>
<comment type="caution">
    <text evidence="2">The sequence shown here is derived from an EMBL/GenBank/DDBJ whole genome shotgun (WGS) entry which is preliminary data.</text>
</comment>
<dbReference type="SMART" id="SM00829">
    <property type="entry name" value="PKS_ER"/>
    <property type="match status" value="1"/>
</dbReference>
<dbReference type="InterPro" id="IPR047122">
    <property type="entry name" value="Trans-enoyl_RdTase-like"/>
</dbReference>
<dbReference type="Gene3D" id="3.90.180.10">
    <property type="entry name" value="Medium-chain alcohol dehydrogenases, catalytic domain"/>
    <property type="match status" value="1"/>
</dbReference>
<sequence>MVQNRGLVAKQAGPLSDVLVIANVPKPYPGKDEVLVRVRAAAINPIDWKQAIDGFLVQSWPAQLGFDLSGIVEEVGAGITEFAVGDEVFANPAGAGFAEYVALPLSKIYKKPASISFEEAATLGVGVYTAVAAFYHDQGLKLHLPSEAHKFDKPEWVLITGGATSVGVYAIQLAAKSGYKVITTASKKNEEYVKSLGASAVVDYTLPIPTQLSTIQSTTSNSLRYAIDLVDGVETSDLAAAALNPSLNPTLINLSYFGPQEVPEGVTARPMASLMISSGVQEIIVKEVVPLLEKGALQLNRVHHLDGGFEGLKEGLRISSEGKVGGAKLVASL</sequence>
<proteinExistence type="predicted"/>
<dbReference type="Pfam" id="PF08240">
    <property type="entry name" value="ADH_N"/>
    <property type="match status" value="1"/>
</dbReference>
<dbReference type="GO" id="GO:0016651">
    <property type="term" value="F:oxidoreductase activity, acting on NAD(P)H"/>
    <property type="evidence" value="ECO:0007669"/>
    <property type="project" value="InterPro"/>
</dbReference>
<dbReference type="CDD" id="cd08249">
    <property type="entry name" value="enoyl_reductase_like"/>
    <property type="match status" value="1"/>
</dbReference>
<dbReference type="PANTHER" id="PTHR45348:SF2">
    <property type="entry name" value="ZINC-TYPE ALCOHOL DEHYDROGENASE-LIKE PROTEIN C2E1P3.01"/>
    <property type="match status" value="1"/>
</dbReference>
<evidence type="ECO:0000313" key="2">
    <source>
        <dbReference type="EMBL" id="KAJ3055626.1"/>
    </source>
</evidence>
<dbReference type="InterPro" id="IPR011032">
    <property type="entry name" value="GroES-like_sf"/>
</dbReference>
<dbReference type="InterPro" id="IPR013154">
    <property type="entry name" value="ADH-like_N"/>
</dbReference>
<organism evidence="2 3">
    <name type="scientific">Rhizophlyctis rosea</name>
    <dbReference type="NCBI Taxonomy" id="64517"/>
    <lineage>
        <taxon>Eukaryota</taxon>
        <taxon>Fungi</taxon>
        <taxon>Fungi incertae sedis</taxon>
        <taxon>Chytridiomycota</taxon>
        <taxon>Chytridiomycota incertae sedis</taxon>
        <taxon>Chytridiomycetes</taxon>
        <taxon>Rhizophlyctidales</taxon>
        <taxon>Rhizophlyctidaceae</taxon>
        <taxon>Rhizophlyctis</taxon>
    </lineage>
</organism>
<dbReference type="SUPFAM" id="SSF50129">
    <property type="entry name" value="GroES-like"/>
    <property type="match status" value="1"/>
</dbReference>
<gene>
    <name evidence="2" type="ORF">HK097_009953</name>
</gene>
<dbReference type="EMBL" id="JADGJD010000070">
    <property type="protein sequence ID" value="KAJ3055626.1"/>
    <property type="molecule type" value="Genomic_DNA"/>
</dbReference>
<protein>
    <recommendedName>
        <fullName evidence="1">Enoyl reductase (ER) domain-containing protein</fullName>
    </recommendedName>
</protein>
<reference evidence="2" key="1">
    <citation type="submission" date="2020-05" db="EMBL/GenBank/DDBJ databases">
        <title>Phylogenomic resolution of chytrid fungi.</title>
        <authorList>
            <person name="Stajich J.E."/>
            <person name="Amses K."/>
            <person name="Simmons R."/>
            <person name="Seto K."/>
            <person name="Myers J."/>
            <person name="Bonds A."/>
            <person name="Quandt C.A."/>
            <person name="Barry K."/>
            <person name="Liu P."/>
            <person name="Grigoriev I."/>
            <person name="Longcore J.E."/>
            <person name="James T.Y."/>
        </authorList>
    </citation>
    <scope>NUCLEOTIDE SEQUENCE</scope>
    <source>
        <strain evidence="2">JEL0318</strain>
    </source>
</reference>
<keyword evidence="3" id="KW-1185">Reference proteome</keyword>
<dbReference type="Gene3D" id="3.40.50.720">
    <property type="entry name" value="NAD(P)-binding Rossmann-like Domain"/>
    <property type="match status" value="1"/>
</dbReference>
<accession>A0AAD5SJ59</accession>
<feature type="domain" description="Enoyl reductase (ER)" evidence="1">
    <location>
        <begin position="14"/>
        <end position="331"/>
    </location>
</feature>